<keyword evidence="2" id="KW-1185">Reference proteome</keyword>
<protein>
    <submittedName>
        <fullName evidence="1">Uncharacterized protein</fullName>
    </submittedName>
</protein>
<accession>A0A0D0D386</accession>
<dbReference type="OrthoDB" id="2641874at2759"/>
<evidence type="ECO:0000313" key="2">
    <source>
        <dbReference type="Proteomes" id="UP000054538"/>
    </source>
</evidence>
<reference evidence="1 2" key="1">
    <citation type="submission" date="2014-04" db="EMBL/GenBank/DDBJ databases">
        <authorList>
            <consortium name="DOE Joint Genome Institute"/>
            <person name="Kuo A."/>
            <person name="Kohler A."/>
            <person name="Jargeat P."/>
            <person name="Nagy L.G."/>
            <person name="Floudas D."/>
            <person name="Copeland A."/>
            <person name="Barry K.W."/>
            <person name="Cichocki N."/>
            <person name="Veneault-Fourrey C."/>
            <person name="LaButti K."/>
            <person name="Lindquist E.A."/>
            <person name="Lipzen A."/>
            <person name="Lundell T."/>
            <person name="Morin E."/>
            <person name="Murat C."/>
            <person name="Sun H."/>
            <person name="Tunlid A."/>
            <person name="Henrissat B."/>
            <person name="Grigoriev I.V."/>
            <person name="Hibbett D.S."/>
            <person name="Martin F."/>
            <person name="Nordberg H.P."/>
            <person name="Cantor M.N."/>
            <person name="Hua S.X."/>
        </authorList>
    </citation>
    <scope>NUCLEOTIDE SEQUENCE [LARGE SCALE GENOMIC DNA]</scope>
    <source>
        <strain evidence="1 2">Ve08.2h10</strain>
    </source>
</reference>
<sequence length="102" mass="11693">QFMLGLLEHSPDLYLDEIQEQLYSLYWVDISIATIWQTMKHLGISSKKVSRLSKGSYTMVIGNEPPDQIVCVNESAMNILTTFWMNGWSYGGLCAHKRCNFV</sequence>
<organism evidence="1 2">
    <name type="scientific">Paxillus rubicundulus Ve08.2h10</name>
    <dbReference type="NCBI Taxonomy" id="930991"/>
    <lineage>
        <taxon>Eukaryota</taxon>
        <taxon>Fungi</taxon>
        <taxon>Dikarya</taxon>
        <taxon>Basidiomycota</taxon>
        <taxon>Agaricomycotina</taxon>
        <taxon>Agaricomycetes</taxon>
        <taxon>Agaricomycetidae</taxon>
        <taxon>Boletales</taxon>
        <taxon>Paxilineae</taxon>
        <taxon>Paxillaceae</taxon>
        <taxon>Paxillus</taxon>
    </lineage>
</organism>
<dbReference type="InParanoid" id="A0A0D0D386"/>
<dbReference type="HOGENOM" id="CLU_056788_8_4_1"/>
<feature type="non-terminal residue" evidence="1">
    <location>
        <position position="1"/>
    </location>
</feature>
<proteinExistence type="predicted"/>
<dbReference type="EMBL" id="KN825452">
    <property type="protein sequence ID" value="KIK90927.1"/>
    <property type="molecule type" value="Genomic_DNA"/>
</dbReference>
<dbReference type="AlphaFoldDB" id="A0A0D0D386"/>
<gene>
    <name evidence="1" type="ORF">PAXRUDRAFT_70621</name>
</gene>
<feature type="non-terminal residue" evidence="1">
    <location>
        <position position="102"/>
    </location>
</feature>
<dbReference type="Proteomes" id="UP000054538">
    <property type="component" value="Unassembled WGS sequence"/>
</dbReference>
<name>A0A0D0D386_9AGAM</name>
<reference evidence="2" key="2">
    <citation type="submission" date="2015-01" db="EMBL/GenBank/DDBJ databases">
        <title>Evolutionary Origins and Diversification of the Mycorrhizal Mutualists.</title>
        <authorList>
            <consortium name="DOE Joint Genome Institute"/>
            <consortium name="Mycorrhizal Genomics Consortium"/>
            <person name="Kohler A."/>
            <person name="Kuo A."/>
            <person name="Nagy L.G."/>
            <person name="Floudas D."/>
            <person name="Copeland A."/>
            <person name="Barry K.W."/>
            <person name="Cichocki N."/>
            <person name="Veneault-Fourrey C."/>
            <person name="LaButti K."/>
            <person name="Lindquist E.A."/>
            <person name="Lipzen A."/>
            <person name="Lundell T."/>
            <person name="Morin E."/>
            <person name="Murat C."/>
            <person name="Riley R."/>
            <person name="Ohm R."/>
            <person name="Sun H."/>
            <person name="Tunlid A."/>
            <person name="Henrissat B."/>
            <person name="Grigoriev I.V."/>
            <person name="Hibbett D.S."/>
            <person name="Martin F."/>
        </authorList>
    </citation>
    <scope>NUCLEOTIDE SEQUENCE [LARGE SCALE GENOMIC DNA]</scope>
    <source>
        <strain evidence="2">Ve08.2h10</strain>
    </source>
</reference>
<dbReference type="STRING" id="930991.A0A0D0D386"/>
<evidence type="ECO:0000313" key="1">
    <source>
        <dbReference type="EMBL" id="KIK90927.1"/>
    </source>
</evidence>